<dbReference type="GO" id="GO:0006355">
    <property type="term" value="P:regulation of DNA-templated transcription"/>
    <property type="evidence" value="ECO:0007669"/>
    <property type="project" value="TreeGrafter"/>
</dbReference>
<evidence type="ECO:0000259" key="7">
    <source>
        <dbReference type="PROSITE" id="PS50110"/>
    </source>
</evidence>
<dbReference type="PANTHER" id="PTHR48111:SF1">
    <property type="entry name" value="TWO-COMPONENT RESPONSE REGULATOR ORR33"/>
    <property type="match status" value="1"/>
</dbReference>
<evidence type="ECO:0000313" key="9">
    <source>
        <dbReference type="Proteomes" id="UP000278085"/>
    </source>
</evidence>
<evidence type="ECO:0000256" key="3">
    <source>
        <dbReference type="ARBA" id="ARBA00023015"/>
    </source>
</evidence>
<organism evidence="8 9">
    <name type="scientific">Massilia atriviolacea</name>
    <dbReference type="NCBI Taxonomy" id="2495579"/>
    <lineage>
        <taxon>Bacteria</taxon>
        <taxon>Pseudomonadati</taxon>
        <taxon>Pseudomonadota</taxon>
        <taxon>Betaproteobacteria</taxon>
        <taxon>Burkholderiales</taxon>
        <taxon>Oxalobacteraceae</taxon>
        <taxon>Telluria group</taxon>
        <taxon>Massilia</taxon>
    </lineage>
</organism>
<dbReference type="Pfam" id="PF00072">
    <property type="entry name" value="Response_reg"/>
    <property type="match status" value="1"/>
</dbReference>
<name>A0A430HJL3_9BURK</name>
<dbReference type="OrthoDB" id="8964771at2"/>
<dbReference type="Gene3D" id="3.40.50.2300">
    <property type="match status" value="1"/>
</dbReference>
<dbReference type="SUPFAM" id="SSF52172">
    <property type="entry name" value="CheY-like"/>
    <property type="match status" value="1"/>
</dbReference>
<gene>
    <name evidence="8" type="ORF">EJB06_18650</name>
</gene>
<sequence length="144" mass="15230">MCGICCRLAIERGGTMNKDATLVMIADDDGAMRSLLAMVLREHGYRDFVHASDGIQASDLMRTAGAALRLAFLDIDMPGASGLEVLALTRQKRPDCACVIVSAHSAVENVLAAVRGGAAGFVVKPYSAQKIADVLLKIERAARA</sequence>
<dbReference type="InterPro" id="IPR011006">
    <property type="entry name" value="CheY-like_superfamily"/>
</dbReference>
<evidence type="ECO:0000256" key="6">
    <source>
        <dbReference type="PROSITE-ProRule" id="PRU00169"/>
    </source>
</evidence>
<feature type="modified residue" description="4-aspartylphosphate" evidence="6">
    <location>
        <position position="74"/>
    </location>
</feature>
<dbReference type="PANTHER" id="PTHR48111">
    <property type="entry name" value="REGULATOR OF RPOS"/>
    <property type="match status" value="1"/>
</dbReference>
<dbReference type="CDD" id="cd00156">
    <property type="entry name" value="REC"/>
    <property type="match status" value="1"/>
</dbReference>
<keyword evidence="1 6" id="KW-0597">Phosphoprotein</keyword>
<protein>
    <submittedName>
        <fullName evidence="8">Response regulator</fullName>
    </submittedName>
</protein>
<dbReference type="InterPro" id="IPR039420">
    <property type="entry name" value="WalR-like"/>
</dbReference>
<evidence type="ECO:0000256" key="5">
    <source>
        <dbReference type="ARBA" id="ARBA00023163"/>
    </source>
</evidence>
<keyword evidence="2" id="KW-0902">Two-component regulatory system</keyword>
<dbReference type="InterPro" id="IPR001789">
    <property type="entry name" value="Sig_transdc_resp-reg_receiver"/>
</dbReference>
<dbReference type="GO" id="GO:0000156">
    <property type="term" value="F:phosphorelay response regulator activity"/>
    <property type="evidence" value="ECO:0007669"/>
    <property type="project" value="TreeGrafter"/>
</dbReference>
<keyword evidence="4" id="KW-0238">DNA-binding</keyword>
<feature type="domain" description="Response regulatory" evidence="7">
    <location>
        <begin position="22"/>
        <end position="139"/>
    </location>
</feature>
<evidence type="ECO:0000313" key="8">
    <source>
        <dbReference type="EMBL" id="RSZ57702.1"/>
    </source>
</evidence>
<dbReference type="GO" id="GO:0005829">
    <property type="term" value="C:cytosol"/>
    <property type="evidence" value="ECO:0007669"/>
    <property type="project" value="TreeGrafter"/>
</dbReference>
<proteinExistence type="predicted"/>
<keyword evidence="3" id="KW-0805">Transcription regulation</keyword>
<keyword evidence="9" id="KW-1185">Reference proteome</keyword>
<evidence type="ECO:0000256" key="1">
    <source>
        <dbReference type="ARBA" id="ARBA00022553"/>
    </source>
</evidence>
<dbReference type="SMART" id="SM00448">
    <property type="entry name" value="REC"/>
    <property type="match status" value="1"/>
</dbReference>
<reference evidence="8 9" key="1">
    <citation type="submission" date="2018-12" db="EMBL/GenBank/DDBJ databases">
        <authorList>
            <person name="Yang E."/>
        </authorList>
    </citation>
    <scope>NUCLEOTIDE SEQUENCE [LARGE SCALE GENOMIC DNA]</scope>
    <source>
        <strain evidence="8 9">SOD</strain>
    </source>
</reference>
<dbReference type="PROSITE" id="PS50110">
    <property type="entry name" value="RESPONSE_REGULATORY"/>
    <property type="match status" value="1"/>
</dbReference>
<dbReference type="AlphaFoldDB" id="A0A430HJL3"/>
<evidence type="ECO:0000256" key="4">
    <source>
        <dbReference type="ARBA" id="ARBA00023125"/>
    </source>
</evidence>
<dbReference type="GO" id="GO:0032993">
    <property type="term" value="C:protein-DNA complex"/>
    <property type="evidence" value="ECO:0007669"/>
    <property type="project" value="TreeGrafter"/>
</dbReference>
<dbReference type="EMBL" id="RXLQ01000009">
    <property type="protein sequence ID" value="RSZ57702.1"/>
    <property type="molecule type" value="Genomic_DNA"/>
</dbReference>
<keyword evidence="5" id="KW-0804">Transcription</keyword>
<accession>A0A430HJL3</accession>
<evidence type="ECO:0000256" key="2">
    <source>
        <dbReference type="ARBA" id="ARBA00023012"/>
    </source>
</evidence>
<dbReference type="Proteomes" id="UP000278085">
    <property type="component" value="Unassembled WGS sequence"/>
</dbReference>
<comment type="caution">
    <text evidence="8">The sequence shown here is derived from an EMBL/GenBank/DDBJ whole genome shotgun (WGS) entry which is preliminary data.</text>
</comment>
<dbReference type="GO" id="GO:0000976">
    <property type="term" value="F:transcription cis-regulatory region binding"/>
    <property type="evidence" value="ECO:0007669"/>
    <property type="project" value="TreeGrafter"/>
</dbReference>